<evidence type="ECO:0000313" key="3">
    <source>
        <dbReference type="Proteomes" id="UP000762676"/>
    </source>
</evidence>
<proteinExistence type="predicted"/>
<reference evidence="2 3" key="1">
    <citation type="journal article" date="2021" name="Elife">
        <title>Chloroplast acquisition without the gene transfer in kleptoplastic sea slugs, Plakobranchus ocellatus.</title>
        <authorList>
            <person name="Maeda T."/>
            <person name="Takahashi S."/>
            <person name="Yoshida T."/>
            <person name="Shimamura S."/>
            <person name="Takaki Y."/>
            <person name="Nagai Y."/>
            <person name="Toyoda A."/>
            <person name="Suzuki Y."/>
            <person name="Arimoto A."/>
            <person name="Ishii H."/>
            <person name="Satoh N."/>
            <person name="Nishiyama T."/>
            <person name="Hasebe M."/>
            <person name="Maruyama T."/>
            <person name="Minagawa J."/>
            <person name="Obokata J."/>
            <person name="Shigenobu S."/>
        </authorList>
    </citation>
    <scope>NUCLEOTIDE SEQUENCE [LARGE SCALE GENOMIC DNA]</scope>
</reference>
<feature type="domain" description="PiggyBac transposable element-derived protein" evidence="1">
    <location>
        <begin position="3"/>
        <end position="65"/>
    </location>
</feature>
<sequence>MKRQTNRYAKQVISQKQDADVELTPGFQTWKSVVTVTEIYNFLGILIHKALVDKPRIQHYWSQQEPSAPLNVCIQGDAVKDIQADSLLLSYCTTSF</sequence>
<accession>A0AAV4IKP3</accession>
<protein>
    <recommendedName>
        <fullName evidence="1">PiggyBac transposable element-derived protein domain-containing protein</fullName>
    </recommendedName>
</protein>
<dbReference type="AlphaFoldDB" id="A0AAV4IKP3"/>
<comment type="caution">
    <text evidence="2">The sequence shown here is derived from an EMBL/GenBank/DDBJ whole genome shotgun (WGS) entry which is preliminary data.</text>
</comment>
<dbReference type="Proteomes" id="UP000762676">
    <property type="component" value="Unassembled WGS sequence"/>
</dbReference>
<keyword evidence="3" id="KW-1185">Reference proteome</keyword>
<name>A0AAV4IKP3_9GAST</name>
<evidence type="ECO:0000313" key="2">
    <source>
        <dbReference type="EMBL" id="GFS09908.1"/>
    </source>
</evidence>
<organism evidence="2 3">
    <name type="scientific">Elysia marginata</name>
    <dbReference type="NCBI Taxonomy" id="1093978"/>
    <lineage>
        <taxon>Eukaryota</taxon>
        <taxon>Metazoa</taxon>
        <taxon>Spiralia</taxon>
        <taxon>Lophotrochozoa</taxon>
        <taxon>Mollusca</taxon>
        <taxon>Gastropoda</taxon>
        <taxon>Heterobranchia</taxon>
        <taxon>Euthyneura</taxon>
        <taxon>Panpulmonata</taxon>
        <taxon>Sacoglossa</taxon>
        <taxon>Placobranchoidea</taxon>
        <taxon>Plakobranchidae</taxon>
        <taxon>Elysia</taxon>
    </lineage>
</organism>
<dbReference type="Pfam" id="PF13843">
    <property type="entry name" value="DDE_Tnp_1_7"/>
    <property type="match status" value="1"/>
</dbReference>
<gene>
    <name evidence="2" type="ORF">ElyMa_004794800</name>
</gene>
<dbReference type="InterPro" id="IPR029526">
    <property type="entry name" value="PGBD"/>
</dbReference>
<evidence type="ECO:0000259" key="1">
    <source>
        <dbReference type="Pfam" id="PF13843"/>
    </source>
</evidence>
<dbReference type="EMBL" id="BMAT01009615">
    <property type="protein sequence ID" value="GFS09908.1"/>
    <property type="molecule type" value="Genomic_DNA"/>
</dbReference>